<name>A0A151ZJG2_TIELA</name>
<dbReference type="InParanoid" id="A0A151ZJG2"/>
<keyword evidence="3" id="KW-1185">Reference proteome</keyword>
<dbReference type="InterPro" id="IPR032675">
    <property type="entry name" value="LRR_dom_sf"/>
</dbReference>
<dbReference type="SUPFAM" id="SSF52047">
    <property type="entry name" value="RNI-like"/>
    <property type="match status" value="1"/>
</dbReference>
<dbReference type="Proteomes" id="UP000076078">
    <property type="component" value="Unassembled WGS sequence"/>
</dbReference>
<evidence type="ECO:0000313" key="3">
    <source>
        <dbReference type="Proteomes" id="UP000076078"/>
    </source>
</evidence>
<gene>
    <name evidence="2" type="ORF">DLAC_04424</name>
</gene>
<evidence type="ECO:0000313" key="2">
    <source>
        <dbReference type="EMBL" id="KYQ94138.1"/>
    </source>
</evidence>
<organism evidence="2 3">
    <name type="scientific">Tieghemostelium lacteum</name>
    <name type="common">Slime mold</name>
    <name type="synonym">Dictyostelium lacteum</name>
    <dbReference type="NCBI Taxonomy" id="361077"/>
    <lineage>
        <taxon>Eukaryota</taxon>
        <taxon>Amoebozoa</taxon>
        <taxon>Evosea</taxon>
        <taxon>Eumycetozoa</taxon>
        <taxon>Dictyostelia</taxon>
        <taxon>Dictyosteliales</taxon>
        <taxon>Raperosteliaceae</taxon>
        <taxon>Tieghemostelium</taxon>
    </lineage>
</organism>
<evidence type="ECO:0000256" key="1">
    <source>
        <dbReference type="SAM" id="SignalP"/>
    </source>
</evidence>
<accession>A0A151ZJG2</accession>
<comment type="caution">
    <text evidence="2">The sequence shown here is derived from an EMBL/GenBank/DDBJ whole genome shotgun (WGS) entry which is preliminary data.</text>
</comment>
<dbReference type="AlphaFoldDB" id="A0A151ZJG2"/>
<dbReference type="EMBL" id="LODT01000022">
    <property type="protein sequence ID" value="KYQ94138.1"/>
    <property type="molecule type" value="Genomic_DNA"/>
</dbReference>
<keyword evidence="1" id="KW-0732">Signal</keyword>
<sequence length="503" mass="58125">MHWIGIAERFNIIFGLALRLLSELELSDLSAIPSHLVSKVQDLNEYNPQIINKYSNLKKLKMECKLGHVGQFKNFTGTNVLYSTRVVGDFDDSDDSPNKFTTQESLSDILFNNNTFTNLNVNHVTISSILRNTTTINSNLRNVTLYYVEIHPDTLFHLFENSPNLTKLLLNNIVLTPLLPFNMVLESLPKLKSLQNLYIEVGYENYVSFQSIVTMLNTITVSEITIKFIKILYESVDHVFSSEITNTSIKNLKVTTANFHPYHQELNHFKFLQIWKDKSHIETFKSGKPTFDITHYLDDMVALKSLIFDEYSIETRDHYFAKLVQSASKITSLSLIKNSIHYHSNVYNPVDILQNHSLTSLSLCSVSVSNAISILDCKHPTITTLSLHITVDDILITDLIPVIQSNTTLTSLELIFAMPLIPNEYDRFDFLTKILKVNRTLESIKLPQLGKFKMSVIQEFKEILFNNRTIKRIHFPFFYQTDTMELLELFNRYFIVTKYFENK</sequence>
<reference evidence="2 3" key="1">
    <citation type="submission" date="2015-12" db="EMBL/GenBank/DDBJ databases">
        <title>Dictyostelia acquired genes for synthesis and detection of signals that induce cell-type specialization by lateral gene transfer from prokaryotes.</title>
        <authorList>
            <person name="Gloeckner G."/>
            <person name="Schaap P."/>
        </authorList>
    </citation>
    <scope>NUCLEOTIDE SEQUENCE [LARGE SCALE GENOMIC DNA]</scope>
    <source>
        <strain evidence="2 3">TK</strain>
    </source>
</reference>
<protein>
    <submittedName>
        <fullName evidence="2">Uncharacterized protein</fullName>
    </submittedName>
</protein>
<feature type="chain" id="PRO_5007593359" evidence="1">
    <location>
        <begin position="18"/>
        <end position="503"/>
    </location>
</feature>
<dbReference type="Gene3D" id="3.80.10.10">
    <property type="entry name" value="Ribonuclease Inhibitor"/>
    <property type="match status" value="1"/>
</dbReference>
<feature type="signal peptide" evidence="1">
    <location>
        <begin position="1"/>
        <end position="17"/>
    </location>
</feature>
<proteinExistence type="predicted"/>